<name>A0ABS5JSR5_9BACT</name>
<dbReference type="SUPFAM" id="SSF49464">
    <property type="entry name" value="Carboxypeptidase regulatory domain-like"/>
    <property type="match status" value="1"/>
</dbReference>
<evidence type="ECO:0000256" key="4">
    <source>
        <dbReference type="RuleBase" id="RU003357"/>
    </source>
</evidence>
<evidence type="ECO:0000313" key="8">
    <source>
        <dbReference type="EMBL" id="MBS2097853.1"/>
    </source>
</evidence>
<evidence type="ECO:0000256" key="5">
    <source>
        <dbReference type="SAM" id="SignalP"/>
    </source>
</evidence>
<accession>A0ABS5JSR5</accession>
<dbReference type="Proteomes" id="UP000708576">
    <property type="component" value="Unassembled WGS sequence"/>
</dbReference>
<feature type="domain" description="TonB-dependent receptor plug" evidence="7">
    <location>
        <begin position="144"/>
        <end position="218"/>
    </location>
</feature>
<evidence type="ECO:0000259" key="6">
    <source>
        <dbReference type="Pfam" id="PF00593"/>
    </source>
</evidence>
<dbReference type="SUPFAM" id="SSF56935">
    <property type="entry name" value="Porins"/>
    <property type="match status" value="1"/>
</dbReference>
<feature type="chain" id="PRO_5045639201" evidence="5">
    <location>
        <begin position="22"/>
        <end position="770"/>
    </location>
</feature>
<protein>
    <submittedName>
        <fullName evidence="8">Carboxypeptidase-like regulatory domain-containing protein</fullName>
    </submittedName>
</protein>
<comment type="caution">
    <text evidence="8">The sequence shown here is derived from an EMBL/GenBank/DDBJ whole genome shotgun (WGS) entry which is preliminary data.</text>
</comment>
<keyword evidence="2 4" id="KW-0472">Membrane</keyword>
<dbReference type="Gene3D" id="2.40.170.20">
    <property type="entry name" value="TonB-dependent receptor, beta-barrel domain"/>
    <property type="match status" value="1"/>
</dbReference>
<evidence type="ECO:0000256" key="2">
    <source>
        <dbReference type="ARBA" id="ARBA00023136"/>
    </source>
</evidence>
<dbReference type="EMBL" id="JAGUCO010000003">
    <property type="protein sequence ID" value="MBS2097853.1"/>
    <property type="molecule type" value="Genomic_DNA"/>
</dbReference>
<keyword evidence="4" id="KW-0798">TonB box</keyword>
<organism evidence="8 9">
    <name type="scientific">Carboxylicivirga linearis</name>
    <dbReference type="NCBI Taxonomy" id="1628157"/>
    <lineage>
        <taxon>Bacteria</taxon>
        <taxon>Pseudomonadati</taxon>
        <taxon>Bacteroidota</taxon>
        <taxon>Bacteroidia</taxon>
        <taxon>Marinilabiliales</taxon>
        <taxon>Marinilabiliaceae</taxon>
        <taxon>Carboxylicivirga</taxon>
    </lineage>
</organism>
<evidence type="ECO:0000313" key="9">
    <source>
        <dbReference type="Proteomes" id="UP000708576"/>
    </source>
</evidence>
<proteinExistence type="inferred from homology"/>
<dbReference type="Pfam" id="PF00593">
    <property type="entry name" value="TonB_dep_Rec_b-barrel"/>
    <property type="match status" value="1"/>
</dbReference>
<dbReference type="Gene3D" id="2.60.40.1120">
    <property type="entry name" value="Carboxypeptidase-like, regulatory domain"/>
    <property type="match status" value="1"/>
</dbReference>
<sequence>MKHLINILLICLLFCSNQILHSQTWCINGLITDEKNSPVPMAHIALYDSFKGAVSDANGMFELCGLVHDSVQIVVGHTSFYPQTIWVFKSKNEELNVKLQLKVLNTKEIEVVAHQKSIVSSYIPGKLNLSNKDILSIPGFMGSPDVLRSLQLLPGMQSVSEGNSGIYVRGGSPGQNYVLFDDIELMNPTHLMGIYSVFNPLLTDRVEFFKGNAPVHQSSRLASSILVSTQNRKTEESNWAGNIGNIITNLTYTGASSDNKWFFSTGFRRSYLDVLGYMAQPFLSDEDNYFKSNQYNFYDWNGKLNYSIGNSNLSLSWYLGNDHFFMTNEKHRVESFSDWGNQGVALVWKYLFKPNLSMNNTVSYSGYQSDFGAELEDGNMRFKTDYQQLQLKNSFVCTVGNSIWRWGMDASIYNVTPQNLEIAYVENSDYRLNEYTSLAVKPFLSNQYALNDQWTIYGGLALMYYKVQNVSGTSGQNTNDKAQIKPNVVSSVSYHPSHSSSVKASYAFNTQNIHLASIASIPLPSDIWMPSTTNLPLEFGHQFTLGYFKFLEKYNIQWGVEAYAKWMKNQLLLKLNVNNVEVEQFDENFYRGEAMAWGSEFYLNKQKGQFNFTVGYTLGWTKQRFDGINDGEWHDAKYDRRHDVNLQMTYQHNKKIDFGAVFIYASGNKATLPTGRYWIMGSIANDYAGVNNYRMPSYHRLDLSMNYHLESKVFNESVLSFSIINLYNRSNAYYIYYAIEGGEKDYEMSIKAKQVSLFPIMPSVSWRFKF</sequence>
<dbReference type="InterPro" id="IPR000531">
    <property type="entry name" value="Beta-barrel_TonB"/>
</dbReference>
<dbReference type="Pfam" id="PF13715">
    <property type="entry name" value="CarbopepD_reg_2"/>
    <property type="match status" value="1"/>
</dbReference>
<comment type="similarity">
    <text evidence="4">Belongs to the TonB-dependent receptor family.</text>
</comment>
<dbReference type="InterPro" id="IPR008969">
    <property type="entry name" value="CarboxyPept-like_regulatory"/>
</dbReference>
<gene>
    <name evidence="8" type="ORF">KEM10_06140</name>
</gene>
<evidence type="ECO:0000256" key="1">
    <source>
        <dbReference type="ARBA" id="ARBA00004442"/>
    </source>
</evidence>
<evidence type="ECO:0000256" key="3">
    <source>
        <dbReference type="ARBA" id="ARBA00023237"/>
    </source>
</evidence>
<keyword evidence="3" id="KW-0998">Cell outer membrane</keyword>
<dbReference type="InterPro" id="IPR036942">
    <property type="entry name" value="Beta-barrel_TonB_sf"/>
</dbReference>
<evidence type="ECO:0000259" key="7">
    <source>
        <dbReference type="Pfam" id="PF07715"/>
    </source>
</evidence>
<feature type="domain" description="TonB-dependent receptor-like beta-barrel" evidence="6">
    <location>
        <begin position="284"/>
        <end position="726"/>
    </location>
</feature>
<feature type="signal peptide" evidence="5">
    <location>
        <begin position="1"/>
        <end position="21"/>
    </location>
</feature>
<dbReference type="Pfam" id="PF07715">
    <property type="entry name" value="Plug"/>
    <property type="match status" value="1"/>
</dbReference>
<reference evidence="8 9" key="1">
    <citation type="journal article" date="2015" name="Int. J. Syst. Evol. Microbiol.">
        <title>Carboxylicivirga linearis sp. nov., isolated from a sea cucumber culture pond.</title>
        <authorList>
            <person name="Wang F.Q."/>
            <person name="Zhou Y.X."/>
            <person name="Lin X.Z."/>
            <person name="Chen G.J."/>
            <person name="Du Z.J."/>
        </authorList>
    </citation>
    <scope>NUCLEOTIDE SEQUENCE [LARGE SCALE GENOMIC DNA]</scope>
    <source>
        <strain evidence="8 9">FB218</strain>
    </source>
</reference>
<comment type="subcellular location">
    <subcellularLocation>
        <location evidence="1 4">Cell outer membrane</location>
    </subcellularLocation>
</comment>
<keyword evidence="5" id="KW-0732">Signal</keyword>
<dbReference type="InterPro" id="IPR012910">
    <property type="entry name" value="Plug_dom"/>
</dbReference>
<keyword evidence="9" id="KW-1185">Reference proteome</keyword>